<organism evidence="3">
    <name type="scientific">Clastoptera arizonana</name>
    <name type="common">Arizona spittle bug</name>
    <dbReference type="NCBI Taxonomy" id="38151"/>
    <lineage>
        <taxon>Eukaryota</taxon>
        <taxon>Metazoa</taxon>
        <taxon>Ecdysozoa</taxon>
        <taxon>Arthropoda</taxon>
        <taxon>Hexapoda</taxon>
        <taxon>Insecta</taxon>
        <taxon>Pterygota</taxon>
        <taxon>Neoptera</taxon>
        <taxon>Paraneoptera</taxon>
        <taxon>Hemiptera</taxon>
        <taxon>Auchenorrhyncha</taxon>
        <taxon>Cercopoidea</taxon>
        <taxon>Clastopteridae</taxon>
        <taxon>Clastoptera</taxon>
    </lineage>
</organism>
<dbReference type="PANTHER" id="PTHR21505:SF12">
    <property type="entry name" value="MADF DOMAIN-CONTAINING PROTEIN-RELATED"/>
    <property type="match status" value="1"/>
</dbReference>
<dbReference type="AlphaFoldDB" id="A0A1B6D2Y4"/>
<evidence type="ECO:0000259" key="2">
    <source>
        <dbReference type="PROSITE" id="PS51029"/>
    </source>
</evidence>
<feature type="region of interest" description="Disordered" evidence="1">
    <location>
        <begin position="133"/>
        <end position="165"/>
    </location>
</feature>
<feature type="non-terminal residue" evidence="3">
    <location>
        <position position="1"/>
    </location>
</feature>
<protein>
    <recommendedName>
        <fullName evidence="2">MADF domain-containing protein</fullName>
    </recommendedName>
</protein>
<feature type="compositionally biased region" description="Polar residues" evidence="1">
    <location>
        <begin position="250"/>
        <end position="265"/>
    </location>
</feature>
<feature type="domain" description="MADF" evidence="2">
    <location>
        <begin position="19"/>
        <end position="108"/>
    </location>
</feature>
<accession>A0A1B6D2Y4</accession>
<dbReference type="Pfam" id="PF10545">
    <property type="entry name" value="MADF_DNA_bdg"/>
    <property type="match status" value="1"/>
</dbReference>
<reference evidence="3" key="1">
    <citation type="submission" date="2015-12" db="EMBL/GenBank/DDBJ databases">
        <title>De novo transcriptome assembly of four potential Pierce s Disease insect vectors from Arizona vineyards.</title>
        <authorList>
            <person name="Tassone E.E."/>
        </authorList>
    </citation>
    <scope>NUCLEOTIDE SEQUENCE</scope>
</reference>
<dbReference type="InterPro" id="IPR006578">
    <property type="entry name" value="MADF-dom"/>
</dbReference>
<evidence type="ECO:0000256" key="1">
    <source>
        <dbReference type="SAM" id="MobiDB-lite"/>
    </source>
</evidence>
<dbReference type="EMBL" id="GEDC01017363">
    <property type="protein sequence ID" value="JAS19935.1"/>
    <property type="molecule type" value="Transcribed_RNA"/>
</dbReference>
<sequence>CVCLVRYLTMEWNEDKSLRLINAYKKQSLLWDPRHANHFNKTLKEDAWRQIAGEIGKTAEQSKRKMISLLSGYRRERFKMKATKGKDDSYITKWFGYHALKFLEDRDPPRKGYSTEMEAALQNYDDVIKDGDSSKQVELEQPTPSSFSPSIPDRPKKRAKLTEKSSSIKKGAYELLKIAANNLHKNQSKPSETEAFFTYVTMKVHKYPHRVQNCVQHAVFDILMKADSGHYDWHGSSYGLHEDWPMQPEAVSTHSEQLPATSLDTPASPQPSSQPSPSASAASQEFTDFV</sequence>
<feature type="region of interest" description="Disordered" evidence="1">
    <location>
        <begin position="249"/>
        <end position="290"/>
    </location>
</feature>
<evidence type="ECO:0000313" key="3">
    <source>
        <dbReference type="EMBL" id="JAS19935.1"/>
    </source>
</evidence>
<gene>
    <name evidence="3" type="ORF">g.2145</name>
</gene>
<name>A0A1B6D2Y4_9HEMI</name>
<dbReference type="PANTHER" id="PTHR21505">
    <property type="entry name" value="MADF DOMAIN-CONTAINING PROTEIN-RELATED"/>
    <property type="match status" value="1"/>
</dbReference>
<feature type="compositionally biased region" description="Low complexity" evidence="1">
    <location>
        <begin position="275"/>
        <end position="284"/>
    </location>
</feature>
<dbReference type="SMART" id="SM00595">
    <property type="entry name" value="MADF"/>
    <property type="match status" value="1"/>
</dbReference>
<dbReference type="PROSITE" id="PS51029">
    <property type="entry name" value="MADF"/>
    <property type="match status" value="1"/>
</dbReference>
<proteinExistence type="predicted"/>